<evidence type="ECO:0000313" key="2">
    <source>
        <dbReference type="EMBL" id="WZL70904.1"/>
    </source>
</evidence>
<gene>
    <name evidence="2" type="ORF">QBE51_05110</name>
</gene>
<dbReference type="Gene3D" id="1.20.58.220">
    <property type="entry name" value="Phosphate transport system protein phou homolog 2, domain 2"/>
    <property type="match status" value="1"/>
</dbReference>
<reference evidence="2 3" key="1">
    <citation type="submission" date="2023-03" db="EMBL/GenBank/DDBJ databases">
        <title>Novel Species.</title>
        <authorList>
            <person name="Ma S."/>
        </authorList>
    </citation>
    <scope>NUCLEOTIDE SEQUENCE [LARGE SCALE GENOMIC DNA]</scope>
    <source>
        <strain evidence="2 3">LIND6LT2</strain>
    </source>
</reference>
<dbReference type="InterPro" id="IPR018445">
    <property type="entry name" value="Put_Phosphate_transp_reg"/>
</dbReference>
<dbReference type="Pfam" id="PF01865">
    <property type="entry name" value="PhoU_div"/>
    <property type="match status" value="1"/>
</dbReference>
<dbReference type="SUPFAM" id="SSF109755">
    <property type="entry name" value="PhoU-like"/>
    <property type="match status" value="1"/>
</dbReference>
<protein>
    <submittedName>
        <fullName evidence="2">DUF47 family protein</fullName>
    </submittedName>
</protein>
<organism evidence="2 3">
    <name type="scientific">Defluviitalea saccharophila</name>
    <dbReference type="NCBI Taxonomy" id="879970"/>
    <lineage>
        <taxon>Bacteria</taxon>
        <taxon>Bacillati</taxon>
        <taxon>Bacillota</taxon>
        <taxon>Clostridia</taxon>
        <taxon>Lachnospirales</taxon>
        <taxon>Defluviitaleaceae</taxon>
        <taxon>Defluviitalea</taxon>
    </lineage>
</organism>
<comment type="similarity">
    <text evidence="1">Belongs to the UPF0111 family.</text>
</comment>
<dbReference type="PANTHER" id="PTHR36536:SF3">
    <property type="entry name" value="UPF0111 PROTEIN HI_1603"/>
    <property type="match status" value="1"/>
</dbReference>
<evidence type="ECO:0000313" key="3">
    <source>
        <dbReference type="Proteomes" id="UP001486565"/>
    </source>
</evidence>
<dbReference type="EMBL" id="CP121687">
    <property type="protein sequence ID" value="WZL70904.1"/>
    <property type="molecule type" value="Genomic_DNA"/>
</dbReference>
<sequence length="217" mass="25216">MPLFKKERKVLELINQHIEAVIHCNQLFIKSLEILNEKGMGIEIERMAKEVGQAESEADHIRHEIIQSLLKGALLPESRREILTIIGKIDDIANKCEEIIKQISLQNIEFFEELKPSIKEINLKTKQQLQCLQELINKIFSHFYHGEEYHNELLDIVKLESEIDEIEYNAIRTLFDMDIELAKKNQIKAIISDIAEISDIGEDISDVLEMIMVLRKV</sequence>
<dbReference type="InterPro" id="IPR002727">
    <property type="entry name" value="DUF47"/>
</dbReference>
<dbReference type="InterPro" id="IPR038078">
    <property type="entry name" value="PhoU-like_sf"/>
</dbReference>
<dbReference type="PANTHER" id="PTHR36536">
    <property type="entry name" value="UPF0111 PROTEIN HI_1603"/>
    <property type="match status" value="1"/>
</dbReference>
<accession>A0ABZ2Y6G1</accession>
<dbReference type="RefSeq" id="WP_341877864.1">
    <property type="nucleotide sequence ID" value="NZ_CP121687.1"/>
</dbReference>
<evidence type="ECO:0000256" key="1">
    <source>
        <dbReference type="ARBA" id="ARBA00008591"/>
    </source>
</evidence>
<name>A0ABZ2Y6G1_9FIRM</name>
<keyword evidence="3" id="KW-1185">Reference proteome</keyword>
<proteinExistence type="inferred from homology"/>
<dbReference type="Proteomes" id="UP001486565">
    <property type="component" value="Chromosome"/>
</dbReference>